<evidence type="ECO:0000256" key="2">
    <source>
        <dbReference type="SAM" id="MobiDB-lite"/>
    </source>
</evidence>
<dbReference type="EnsemblMetazoa" id="G22859.1">
    <property type="protein sequence ID" value="G22859.1:cds"/>
    <property type="gene ID" value="G22859"/>
</dbReference>
<dbReference type="SUPFAM" id="SSF50978">
    <property type="entry name" value="WD40 repeat-like"/>
    <property type="match status" value="1"/>
</dbReference>
<evidence type="ECO:0000256" key="1">
    <source>
        <dbReference type="PROSITE-ProRule" id="PRU00221"/>
    </source>
</evidence>
<feature type="repeat" description="WD" evidence="1">
    <location>
        <begin position="280"/>
        <end position="312"/>
    </location>
</feature>
<keyword evidence="3" id="KW-1133">Transmembrane helix</keyword>
<dbReference type="InterPro" id="IPR042410">
    <property type="entry name" value="WBSCR13"/>
</dbReference>
<proteinExistence type="predicted"/>
<evidence type="ECO:0000313" key="4">
    <source>
        <dbReference type="EnsemblMetazoa" id="G22859.5:cds"/>
    </source>
</evidence>
<dbReference type="PANTHER" id="PTHR44321">
    <property type="entry name" value="TRANSDUCIN BETA-LIKE PROTEIN 2"/>
    <property type="match status" value="1"/>
</dbReference>
<keyword evidence="1" id="KW-0853">WD repeat</keyword>
<dbReference type="InterPro" id="IPR036322">
    <property type="entry name" value="WD40_repeat_dom_sf"/>
</dbReference>
<dbReference type="AlphaFoldDB" id="A0A8W8KC37"/>
<reference evidence="4" key="1">
    <citation type="submission" date="2022-08" db="UniProtKB">
        <authorList>
            <consortium name="EnsemblMetazoa"/>
        </authorList>
    </citation>
    <scope>IDENTIFICATION</scope>
    <source>
        <strain evidence="4">05x7-T-G4-1.051#20</strain>
    </source>
</reference>
<feature type="region of interest" description="Disordered" evidence="2">
    <location>
        <begin position="39"/>
        <end position="79"/>
    </location>
</feature>
<dbReference type="GO" id="GO:0030968">
    <property type="term" value="P:endoplasmic reticulum unfolded protein response"/>
    <property type="evidence" value="ECO:0007669"/>
    <property type="project" value="TreeGrafter"/>
</dbReference>
<sequence length="457" mass="49948">MADVDPSDAASVSTFAVTAAVGAIIILIALMCSVVRGNKDKSENGEKESAEEPSTKKNEKAEKAGKKGKSQKPVKRSHSVHFTHPWLACNLKGHSGHVLSLDFSPNGKYLITASDDRTVLVWSTKEFSQKEHKSVRGNVEYDHASRVKFSPDSKAFVCSLANENTVRIFRIGKKDTGGIGNITAAFDFDKKHSADIIYIGIASNGKFIMTCSSDTTLMIWSIKGDVLETIDTRQMNNSFGAVSPCGRFVASSGFTPDVKVWEVGFDRAGNFTGCKRAFELKGHSAGVYSFSFNSDSSRMASVSKDKTWKFWNTDIRYEMNQDPYLLKTGSIDYTSPCLIALSPDGRSVAIASDNSLSVHNAVTGKEEETFSNVFSGEVTDLSFDLTNKYLVCSGDKHVSVFNNITGYRASIDDLQEKLKSGNTQSQKERIRQQITEAQEALEQLLGQSNGHAGGKKD</sequence>
<evidence type="ECO:0008006" key="6">
    <source>
        <dbReference type="Google" id="ProtNLM"/>
    </source>
</evidence>
<dbReference type="Gene3D" id="2.130.10.10">
    <property type="entry name" value="YVTN repeat-like/Quinoprotein amine dehydrogenase"/>
    <property type="match status" value="3"/>
</dbReference>
<feature type="repeat" description="WD" evidence="1">
    <location>
        <begin position="91"/>
        <end position="123"/>
    </location>
</feature>
<dbReference type="InterPro" id="IPR015943">
    <property type="entry name" value="WD40/YVTN_repeat-like_dom_sf"/>
</dbReference>
<keyword evidence="3" id="KW-0812">Transmembrane</keyword>
<dbReference type="OrthoDB" id="200924at2759"/>
<feature type="transmembrane region" description="Helical" evidence="3">
    <location>
        <begin position="12"/>
        <end position="35"/>
    </location>
</feature>
<evidence type="ECO:0000313" key="5">
    <source>
        <dbReference type="Proteomes" id="UP000005408"/>
    </source>
</evidence>
<evidence type="ECO:0000256" key="3">
    <source>
        <dbReference type="SAM" id="Phobius"/>
    </source>
</evidence>
<dbReference type="Proteomes" id="UP000005408">
    <property type="component" value="Unassembled WGS sequence"/>
</dbReference>
<organism evidence="4 5">
    <name type="scientific">Magallana gigas</name>
    <name type="common">Pacific oyster</name>
    <name type="synonym">Crassostrea gigas</name>
    <dbReference type="NCBI Taxonomy" id="29159"/>
    <lineage>
        <taxon>Eukaryota</taxon>
        <taxon>Metazoa</taxon>
        <taxon>Spiralia</taxon>
        <taxon>Lophotrochozoa</taxon>
        <taxon>Mollusca</taxon>
        <taxon>Bivalvia</taxon>
        <taxon>Autobranchia</taxon>
        <taxon>Pteriomorphia</taxon>
        <taxon>Ostreida</taxon>
        <taxon>Ostreoidea</taxon>
        <taxon>Ostreidae</taxon>
        <taxon>Magallana</taxon>
    </lineage>
</organism>
<dbReference type="OMA" id="WDINVRY"/>
<dbReference type="GO" id="GO:0005783">
    <property type="term" value="C:endoplasmic reticulum"/>
    <property type="evidence" value="ECO:0007669"/>
    <property type="project" value="TreeGrafter"/>
</dbReference>
<dbReference type="InterPro" id="IPR001680">
    <property type="entry name" value="WD40_rpt"/>
</dbReference>
<feature type="compositionally biased region" description="Basic and acidic residues" evidence="2">
    <location>
        <begin position="39"/>
        <end position="65"/>
    </location>
</feature>
<dbReference type="PROSITE" id="PS50082">
    <property type="entry name" value="WD_REPEATS_2"/>
    <property type="match status" value="3"/>
</dbReference>
<feature type="compositionally biased region" description="Basic residues" evidence="2">
    <location>
        <begin position="66"/>
        <end position="79"/>
    </location>
</feature>
<accession>A0A8W8KC37</accession>
<dbReference type="PROSITE" id="PS50294">
    <property type="entry name" value="WD_REPEATS_REGION"/>
    <property type="match status" value="2"/>
</dbReference>
<dbReference type="EnsemblMetazoa" id="G22859.5">
    <property type="protein sequence ID" value="G22859.5:cds"/>
    <property type="gene ID" value="G22859"/>
</dbReference>
<dbReference type="SMART" id="SM00320">
    <property type="entry name" value="WD40"/>
    <property type="match status" value="7"/>
</dbReference>
<feature type="repeat" description="WD" evidence="1">
    <location>
        <begin position="189"/>
        <end position="223"/>
    </location>
</feature>
<name>A0A8W8KC37_MAGGI</name>
<dbReference type="Pfam" id="PF00400">
    <property type="entry name" value="WD40"/>
    <property type="match status" value="4"/>
</dbReference>
<keyword evidence="5" id="KW-1185">Reference proteome</keyword>
<dbReference type="EnsemblMetazoa" id="G22859.2">
    <property type="protein sequence ID" value="G22859.2:cds"/>
    <property type="gene ID" value="G22859"/>
</dbReference>
<keyword evidence="3" id="KW-0472">Membrane</keyword>
<dbReference type="PANTHER" id="PTHR44321:SF1">
    <property type="entry name" value="TRANSDUCIN BETA-LIKE PROTEIN 2"/>
    <property type="match status" value="1"/>
</dbReference>
<protein>
    <recommendedName>
        <fullName evidence="6">Transducin beta-like protein 2</fullName>
    </recommendedName>
</protein>